<dbReference type="InterPro" id="IPR014123">
    <property type="entry name" value="Superoxide_dismutase_Ni-type"/>
</dbReference>
<comment type="caution">
    <text evidence="1">The sequence shown here is derived from an EMBL/GenBank/DDBJ whole genome shotgun (WGS) entry which is preliminary data.</text>
</comment>
<gene>
    <name evidence="1" type="ORF">IV203_027521</name>
</gene>
<evidence type="ECO:0000313" key="2">
    <source>
        <dbReference type="Proteomes" id="UP000693970"/>
    </source>
</evidence>
<dbReference type="Pfam" id="PF09055">
    <property type="entry name" value="Sod_Ni"/>
    <property type="match status" value="1"/>
</dbReference>
<dbReference type="GO" id="GO:0004784">
    <property type="term" value="F:superoxide dismutase activity"/>
    <property type="evidence" value="ECO:0007669"/>
    <property type="project" value="InterPro"/>
</dbReference>
<sequence>MTFRIAGMRLFMSPSLTFRRSTCSKRFLSSTTTASHRNPIASSSFGIIAGAASLVCVAAIASSHENTRLRDNVYTMNHCQVPCGIFDDPAMINELKQNCLTIRKAIVQANSLHGHYVDTTPLNANQFIRWVMTKEEHANKIIATISDYCLCQRVKRANFATEEEYLQALKFHHVVMQAAMKAKQSMDIVACEVLELAVEDLARMYIPEVALVV</sequence>
<dbReference type="EMBL" id="JAGRRH010000005">
    <property type="protein sequence ID" value="KAG7369775.1"/>
    <property type="molecule type" value="Genomic_DNA"/>
</dbReference>
<dbReference type="OrthoDB" id="430314at2759"/>
<dbReference type="AlphaFoldDB" id="A0A9K3Q480"/>
<dbReference type="GO" id="GO:0016151">
    <property type="term" value="F:nickel cation binding"/>
    <property type="evidence" value="ECO:0007669"/>
    <property type="project" value="InterPro"/>
</dbReference>
<keyword evidence="2" id="KW-1185">Reference proteome</keyword>
<protein>
    <submittedName>
        <fullName evidence="1">Nickel-containing superoxide dismutase</fullName>
    </submittedName>
</protein>
<proteinExistence type="predicted"/>
<reference evidence="1" key="1">
    <citation type="journal article" date="2021" name="Sci. Rep.">
        <title>Diploid genomic architecture of Nitzschia inconspicua, an elite biomass production diatom.</title>
        <authorList>
            <person name="Oliver A."/>
            <person name="Podell S."/>
            <person name="Pinowska A."/>
            <person name="Traller J.C."/>
            <person name="Smith S.R."/>
            <person name="McClure R."/>
            <person name="Beliaev A."/>
            <person name="Bohutskyi P."/>
            <person name="Hill E.A."/>
            <person name="Rabines A."/>
            <person name="Zheng H."/>
            <person name="Allen L.Z."/>
            <person name="Kuo A."/>
            <person name="Grigoriev I.V."/>
            <person name="Allen A.E."/>
            <person name="Hazlebeck D."/>
            <person name="Allen E.E."/>
        </authorList>
    </citation>
    <scope>NUCLEOTIDE SEQUENCE</scope>
    <source>
        <strain evidence="1">Hildebrandi</strain>
    </source>
</reference>
<evidence type="ECO:0000313" key="1">
    <source>
        <dbReference type="EMBL" id="KAG7369775.1"/>
    </source>
</evidence>
<name>A0A9K3Q480_9STRA</name>
<accession>A0A9K3Q480</accession>
<organism evidence="1 2">
    <name type="scientific">Nitzschia inconspicua</name>
    <dbReference type="NCBI Taxonomy" id="303405"/>
    <lineage>
        <taxon>Eukaryota</taxon>
        <taxon>Sar</taxon>
        <taxon>Stramenopiles</taxon>
        <taxon>Ochrophyta</taxon>
        <taxon>Bacillariophyta</taxon>
        <taxon>Bacillariophyceae</taxon>
        <taxon>Bacillariophycidae</taxon>
        <taxon>Bacillariales</taxon>
        <taxon>Bacillariaceae</taxon>
        <taxon>Nitzschia</taxon>
    </lineage>
</organism>
<dbReference type="Proteomes" id="UP000693970">
    <property type="component" value="Unassembled WGS sequence"/>
</dbReference>
<reference evidence="1" key="2">
    <citation type="submission" date="2021-04" db="EMBL/GenBank/DDBJ databases">
        <authorList>
            <person name="Podell S."/>
        </authorList>
    </citation>
    <scope>NUCLEOTIDE SEQUENCE</scope>
    <source>
        <strain evidence="1">Hildebrandi</strain>
    </source>
</reference>